<organism evidence="2 3">
    <name type="scientific">Thomasclavelia ramosa</name>
    <dbReference type="NCBI Taxonomy" id="1547"/>
    <lineage>
        <taxon>Bacteria</taxon>
        <taxon>Bacillati</taxon>
        <taxon>Bacillota</taxon>
        <taxon>Erysipelotrichia</taxon>
        <taxon>Erysipelotrichales</taxon>
        <taxon>Coprobacillaceae</taxon>
        <taxon>Thomasclavelia</taxon>
    </lineage>
</organism>
<protein>
    <submittedName>
        <fullName evidence="2">Uncharacterized protein</fullName>
    </submittedName>
</protein>
<reference evidence="2 3" key="1">
    <citation type="submission" date="2018-08" db="EMBL/GenBank/DDBJ databases">
        <title>A genome reference for cultivated species of the human gut microbiota.</title>
        <authorList>
            <person name="Zou Y."/>
            <person name="Xue W."/>
            <person name="Luo G."/>
        </authorList>
    </citation>
    <scope>NUCLEOTIDE SEQUENCE [LARGE SCALE GENOMIC DNA]</scope>
    <source>
        <strain evidence="2 3">OM06-4</strain>
    </source>
</reference>
<proteinExistence type="predicted"/>
<name>A0A3E3EAY7_9FIRM</name>
<evidence type="ECO:0000313" key="3">
    <source>
        <dbReference type="Proteomes" id="UP000261032"/>
    </source>
</evidence>
<evidence type="ECO:0000256" key="1">
    <source>
        <dbReference type="SAM" id="MobiDB-lite"/>
    </source>
</evidence>
<dbReference type="AlphaFoldDB" id="A0A3E3EAY7"/>
<evidence type="ECO:0000313" key="2">
    <source>
        <dbReference type="EMBL" id="RGD82931.1"/>
    </source>
</evidence>
<dbReference type="EMBL" id="QUSL01000023">
    <property type="protein sequence ID" value="RGD82931.1"/>
    <property type="molecule type" value="Genomic_DNA"/>
</dbReference>
<feature type="compositionally biased region" description="Basic and acidic residues" evidence="1">
    <location>
        <begin position="203"/>
        <end position="216"/>
    </location>
</feature>
<sequence length="303" mass="33130">MKILSKYLNTRNKKVASGIAVTAILGISGVGVYAYNSSKVDLLKLKKDIVTIEYGQSISLSPEKYLDISNLDTAEKSDIIKNTVVKSSATKEESKEYPSVGEYKLTISYGDEEKIVKVVVKDTIIPLLNVPDSIEIVQGTDISKYDFESLMNAIDLAELNDYVIDVSMIDTNKPAEYMGKVSVDDVNGNKAEKEFKVVIKSAPKSDEEAVEEKVKNSDGTTSVRTTVKKKITEPSNSSKNNNTQKSNSSDKNPSNQSESSNTNKNNGSDGRTEINTNKTGETDLGDGGTGESYEGFEWPSDWD</sequence>
<accession>A0A3E3EAY7</accession>
<feature type="compositionally biased region" description="Low complexity" evidence="1">
    <location>
        <begin position="235"/>
        <end position="252"/>
    </location>
</feature>
<gene>
    <name evidence="2" type="ORF">DXB93_13110</name>
</gene>
<feature type="compositionally biased region" description="Polar residues" evidence="1">
    <location>
        <begin position="253"/>
        <end position="278"/>
    </location>
</feature>
<comment type="caution">
    <text evidence="2">The sequence shown here is derived from an EMBL/GenBank/DDBJ whole genome shotgun (WGS) entry which is preliminary data.</text>
</comment>
<feature type="region of interest" description="Disordered" evidence="1">
    <location>
        <begin position="203"/>
        <end position="303"/>
    </location>
</feature>
<dbReference type="RefSeq" id="WP_117581994.1">
    <property type="nucleotide sequence ID" value="NZ_JAQEEX010000048.1"/>
</dbReference>
<dbReference type="Proteomes" id="UP000261032">
    <property type="component" value="Unassembled WGS sequence"/>
</dbReference>